<evidence type="ECO:0000256" key="9">
    <source>
        <dbReference type="PROSITE-ProRule" id="PRU00094"/>
    </source>
</evidence>
<dbReference type="Pfam" id="PF00320">
    <property type="entry name" value="GATA"/>
    <property type="match status" value="1"/>
</dbReference>
<dbReference type="InterPro" id="IPR000679">
    <property type="entry name" value="Znf_GATA"/>
</dbReference>
<keyword evidence="8" id="KW-0804">Transcription</keyword>
<dbReference type="PROSITE" id="PS00344">
    <property type="entry name" value="GATA_ZN_FINGER_1"/>
    <property type="match status" value="1"/>
</dbReference>
<feature type="compositionally biased region" description="Low complexity" evidence="10">
    <location>
        <begin position="44"/>
        <end position="54"/>
    </location>
</feature>
<protein>
    <submittedName>
        <fullName evidence="13">GATA transcription factor 7</fullName>
    </submittedName>
</protein>
<keyword evidence="7" id="KW-0010">Activator</keyword>
<dbReference type="Gene3D" id="3.30.50.10">
    <property type="entry name" value="Erythroid Transcription Factor GATA-1, subunit A"/>
    <property type="match status" value="1"/>
</dbReference>
<feature type="compositionally biased region" description="Gly residues" evidence="10">
    <location>
        <begin position="318"/>
        <end position="329"/>
    </location>
</feature>
<dbReference type="InterPro" id="IPR051140">
    <property type="entry name" value="GATA_TF"/>
</dbReference>
<keyword evidence="4" id="KW-0862">Zinc</keyword>
<dbReference type="GO" id="GO:0006355">
    <property type="term" value="P:regulation of DNA-templated transcription"/>
    <property type="evidence" value="ECO:0007669"/>
    <property type="project" value="InterPro"/>
</dbReference>
<evidence type="ECO:0000256" key="6">
    <source>
        <dbReference type="ARBA" id="ARBA00023125"/>
    </source>
</evidence>
<feature type="region of interest" description="Disordered" evidence="10">
    <location>
        <begin position="301"/>
        <end position="335"/>
    </location>
</feature>
<dbReference type="AlphaFoldDB" id="A0A6P6TEN8"/>
<comment type="similarity">
    <text evidence="1">Belongs to the type IV zinc-finger family. Class A subfamily.</text>
</comment>
<dbReference type="GO" id="GO:0008270">
    <property type="term" value="F:zinc ion binding"/>
    <property type="evidence" value="ECO:0007669"/>
    <property type="project" value="UniProtKB-KW"/>
</dbReference>
<dbReference type="GO" id="GO:0005634">
    <property type="term" value="C:nucleus"/>
    <property type="evidence" value="ECO:0007669"/>
    <property type="project" value="TreeGrafter"/>
</dbReference>
<dbReference type="GO" id="GO:0030154">
    <property type="term" value="P:cell differentiation"/>
    <property type="evidence" value="ECO:0007669"/>
    <property type="project" value="TreeGrafter"/>
</dbReference>
<dbReference type="PANTHER" id="PTHR45658:SF92">
    <property type="entry name" value="GATA TRANSCRIPTION FACTOR 5"/>
    <property type="match status" value="1"/>
</dbReference>
<dbReference type="GeneID" id="113700172"/>
<dbReference type="FunFam" id="3.30.50.10:FF:000018">
    <property type="entry name" value="GATA transcription factor"/>
    <property type="match status" value="1"/>
</dbReference>
<keyword evidence="3 9" id="KW-0863">Zinc-finger</keyword>
<dbReference type="Proteomes" id="UP001652660">
    <property type="component" value="Chromosome 7c"/>
</dbReference>
<evidence type="ECO:0000259" key="11">
    <source>
        <dbReference type="PROSITE" id="PS50114"/>
    </source>
</evidence>
<evidence type="ECO:0000256" key="3">
    <source>
        <dbReference type="ARBA" id="ARBA00022771"/>
    </source>
</evidence>
<dbReference type="PROSITE" id="PS50114">
    <property type="entry name" value="GATA_ZN_FINGER_2"/>
    <property type="match status" value="1"/>
</dbReference>
<feature type="region of interest" description="Disordered" evidence="10">
    <location>
        <begin position="207"/>
        <end position="278"/>
    </location>
</feature>
<accession>A0A6P6TEN8</accession>
<keyword evidence="6" id="KW-0238">DNA-binding</keyword>
<reference evidence="12" key="1">
    <citation type="journal article" date="2025" name="Foods">
        <title>Unveiling the Microbial Signatures of Arabica Coffee Cherries: Insights into Ripeness Specific Diversity, Functional Traits, and Implications for Quality and Safety.</title>
        <authorList>
            <consortium name="RefSeq"/>
            <person name="Tenea G.N."/>
            <person name="Cifuentes V."/>
            <person name="Reyes P."/>
            <person name="Cevallos-Vallejos M."/>
        </authorList>
    </citation>
    <scope>NUCLEOTIDE SEQUENCE [LARGE SCALE GENOMIC DNA]</scope>
</reference>
<feature type="domain" description="GATA-type" evidence="11">
    <location>
        <begin position="328"/>
        <end position="364"/>
    </location>
</feature>
<evidence type="ECO:0000256" key="4">
    <source>
        <dbReference type="ARBA" id="ARBA00022833"/>
    </source>
</evidence>
<dbReference type="OrthoDB" id="2162994at2759"/>
<dbReference type="GO" id="GO:0043565">
    <property type="term" value="F:sequence-specific DNA binding"/>
    <property type="evidence" value="ECO:0007669"/>
    <property type="project" value="InterPro"/>
</dbReference>
<evidence type="ECO:0000256" key="10">
    <source>
        <dbReference type="SAM" id="MobiDB-lite"/>
    </source>
</evidence>
<feature type="compositionally biased region" description="Low complexity" evidence="10">
    <location>
        <begin position="252"/>
        <end position="274"/>
    </location>
</feature>
<dbReference type="InterPro" id="IPR013088">
    <property type="entry name" value="Znf_NHR/GATA"/>
</dbReference>
<evidence type="ECO:0000256" key="5">
    <source>
        <dbReference type="ARBA" id="ARBA00023015"/>
    </source>
</evidence>
<dbReference type="PANTHER" id="PTHR45658">
    <property type="entry name" value="GATA TRANSCRIPTION FACTOR"/>
    <property type="match status" value="1"/>
</dbReference>
<gene>
    <name evidence="13" type="primary">LOC113700172</name>
</gene>
<evidence type="ECO:0000313" key="12">
    <source>
        <dbReference type="Proteomes" id="UP001652660"/>
    </source>
</evidence>
<evidence type="ECO:0000313" key="13">
    <source>
        <dbReference type="RefSeq" id="XP_027076482.1"/>
    </source>
</evidence>
<sequence>MLYRTHHHPFLFPLNPSFTSSSLSSSASSSPHPFPLPLPPTAAPPLSSSPTSSPQVVVAQEEGMEGALKSSFRPDVAPLKTNPHPHHLHQHQHQQPAFSDDMLAVNNNGQNMESDFFVDDLLDFSNAPAEDPEEHKPHEKLDENESATTSIITKSNVTLSPKDDFGSLPDSALDVPADDLESLEWLSHFVEDSFSEYSLTCPVSKFPPAPAKARSEPEAPVEAKPSFTTPVQTKARTKRARTGGRVWSLVGSPSLTESSSSSTSSSSTTTSSSSPQPCNPWLAYSSPSQCQTQQTAESLVGKLPVKKQKKKPMALDSAGGGGGYSGGGQQPRRCSHCGVQKTPQWRAGPLGAKTLCNACGVRYKSGRLLPEYRPACSPTFSSELHSNNHRKVLEMRRKKEVETGLTPPPVQSF</sequence>
<keyword evidence="2" id="KW-0479">Metal-binding</keyword>
<dbReference type="RefSeq" id="XP_027076482.1">
    <property type="nucleotide sequence ID" value="XM_027220681.2"/>
</dbReference>
<name>A0A6P6TEN8_COFAR</name>
<evidence type="ECO:0000256" key="7">
    <source>
        <dbReference type="ARBA" id="ARBA00023159"/>
    </source>
</evidence>
<dbReference type="SMART" id="SM00401">
    <property type="entry name" value="ZnF_GATA"/>
    <property type="match status" value="1"/>
</dbReference>
<evidence type="ECO:0000256" key="2">
    <source>
        <dbReference type="ARBA" id="ARBA00022723"/>
    </source>
</evidence>
<proteinExistence type="inferred from homology"/>
<keyword evidence="5" id="KW-0805">Transcription regulation</keyword>
<feature type="region of interest" description="Disordered" evidence="10">
    <location>
        <begin position="126"/>
        <end position="151"/>
    </location>
</feature>
<feature type="compositionally biased region" description="Basic and acidic residues" evidence="10">
    <location>
        <begin position="133"/>
        <end position="143"/>
    </location>
</feature>
<organism evidence="12 13">
    <name type="scientific">Coffea arabica</name>
    <name type="common">Arabian coffee</name>
    <dbReference type="NCBI Taxonomy" id="13443"/>
    <lineage>
        <taxon>Eukaryota</taxon>
        <taxon>Viridiplantae</taxon>
        <taxon>Streptophyta</taxon>
        <taxon>Embryophyta</taxon>
        <taxon>Tracheophyta</taxon>
        <taxon>Spermatophyta</taxon>
        <taxon>Magnoliopsida</taxon>
        <taxon>eudicotyledons</taxon>
        <taxon>Gunneridae</taxon>
        <taxon>Pentapetalae</taxon>
        <taxon>asterids</taxon>
        <taxon>lamiids</taxon>
        <taxon>Gentianales</taxon>
        <taxon>Rubiaceae</taxon>
        <taxon>Ixoroideae</taxon>
        <taxon>Gardenieae complex</taxon>
        <taxon>Bertiereae - Coffeeae clade</taxon>
        <taxon>Coffeeae</taxon>
        <taxon>Coffea</taxon>
    </lineage>
</organism>
<feature type="compositionally biased region" description="Pro residues" evidence="10">
    <location>
        <begin position="32"/>
        <end position="43"/>
    </location>
</feature>
<keyword evidence="12" id="KW-1185">Reference proteome</keyword>
<evidence type="ECO:0000256" key="8">
    <source>
        <dbReference type="ARBA" id="ARBA00023163"/>
    </source>
</evidence>
<feature type="compositionally biased region" description="Low complexity" evidence="10">
    <location>
        <begin position="19"/>
        <end position="31"/>
    </location>
</feature>
<dbReference type="SUPFAM" id="SSF57716">
    <property type="entry name" value="Glucocorticoid receptor-like (DNA-binding domain)"/>
    <property type="match status" value="1"/>
</dbReference>
<reference evidence="13" key="2">
    <citation type="submission" date="2025-08" db="UniProtKB">
        <authorList>
            <consortium name="RefSeq"/>
        </authorList>
    </citation>
    <scope>IDENTIFICATION</scope>
    <source>
        <tissue evidence="13">Leaves</tissue>
    </source>
</reference>
<evidence type="ECO:0000256" key="1">
    <source>
        <dbReference type="ARBA" id="ARBA00005694"/>
    </source>
</evidence>
<feature type="region of interest" description="Disordered" evidence="10">
    <location>
        <begin position="19"/>
        <end position="68"/>
    </location>
</feature>
<dbReference type="CDD" id="cd00202">
    <property type="entry name" value="ZnF_GATA"/>
    <property type="match status" value="1"/>
</dbReference>